<evidence type="ECO:0000313" key="11">
    <source>
        <dbReference type="EMBL" id="SDG41328.1"/>
    </source>
</evidence>
<evidence type="ECO:0000256" key="5">
    <source>
        <dbReference type="ARBA" id="ARBA00022563"/>
    </source>
</evidence>
<dbReference type="GO" id="GO:0046654">
    <property type="term" value="P:tetrahydrofolate biosynthetic process"/>
    <property type="evidence" value="ECO:0007669"/>
    <property type="project" value="UniProtKB-UniRule"/>
</dbReference>
<dbReference type="InterPro" id="IPR020602">
    <property type="entry name" value="GTP_CycHdrlase_I_dom"/>
</dbReference>
<evidence type="ECO:0000256" key="3">
    <source>
        <dbReference type="ARBA" id="ARBA00008085"/>
    </source>
</evidence>
<dbReference type="SUPFAM" id="SSF55620">
    <property type="entry name" value="Tetrahydrobiopterin biosynthesis enzymes-like"/>
    <property type="match status" value="1"/>
</dbReference>
<dbReference type="GO" id="GO:0005525">
    <property type="term" value="F:GTP binding"/>
    <property type="evidence" value="ECO:0007669"/>
    <property type="project" value="UniProtKB-KW"/>
</dbReference>
<dbReference type="GO" id="GO:0006730">
    <property type="term" value="P:one-carbon metabolic process"/>
    <property type="evidence" value="ECO:0007669"/>
    <property type="project" value="UniProtKB-UniRule"/>
</dbReference>
<dbReference type="InterPro" id="IPR043133">
    <property type="entry name" value="GTP-CH-I_C/QueF"/>
</dbReference>
<protein>
    <recommendedName>
        <fullName evidence="8">GTP cyclohydrolase 1</fullName>
        <ecNumber evidence="8">3.5.4.16</ecNumber>
    </recommendedName>
    <alternativeName>
        <fullName evidence="8">GTP cyclohydrolase I</fullName>
        <shortName evidence="8">GTP-CH-I</shortName>
    </alternativeName>
</protein>
<dbReference type="Proteomes" id="UP000199415">
    <property type="component" value="Unassembled WGS sequence"/>
</dbReference>
<dbReference type="EMBL" id="FNCE01000011">
    <property type="protein sequence ID" value="SDG41328.1"/>
    <property type="molecule type" value="Genomic_DNA"/>
</dbReference>
<dbReference type="HAMAP" id="MF_00223">
    <property type="entry name" value="FolE"/>
    <property type="match status" value="1"/>
</dbReference>
<comment type="pathway">
    <text evidence="2 8">Cofactor biosynthesis; 7,8-dihydroneopterin triphosphate biosynthesis; 7,8-dihydroneopterin triphosphate from GTP: step 1/1.</text>
</comment>
<feature type="region of interest" description="Disordered" evidence="9">
    <location>
        <begin position="1"/>
        <end position="32"/>
    </location>
</feature>
<dbReference type="RefSeq" id="WP_218119207.1">
    <property type="nucleotide sequence ID" value="NZ_FNCE01000011.1"/>
</dbReference>
<keyword evidence="12" id="KW-1185">Reference proteome</keyword>
<proteinExistence type="inferred from homology"/>
<accession>A0A1G7U1N5</accession>
<dbReference type="PANTHER" id="PTHR11109">
    <property type="entry name" value="GTP CYCLOHYDROLASE I"/>
    <property type="match status" value="1"/>
</dbReference>
<dbReference type="FunFam" id="3.30.1130.10:FF:000001">
    <property type="entry name" value="GTP cyclohydrolase 1"/>
    <property type="match status" value="1"/>
</dbReference>
<dbReference type="GO" id="GO:0005737">
    <property type="term" value="C:cytoplasm"/>
    <property type="evidence" value="ECO:0007669"/>
    <property type="project" value="TreeGrafter"/>
</dbReference>
<evidence type="ECO:0000256" key="6">
    <source>
        <dbReference type="ARBA" id="ARBA00022801"/>
    </source>
</evidence>
<comment type="catalytic activity">
    <reaction evidence="1 8">
        <text>GTP + H2O = 7,8-dihydroneopterin 3'-triphosphate + formate + H(+)</text>
        <dbReference type="Rhea" id="RHEA:17473"/>
        <dbReference type="ChEBI" id="CHEBI:15377"/>
        <dbReference type="ChEBI" id="CHEBI:15378"/>
        <dbReference type="ChEBI" id="CHEBI:15740"/>
        <dbReference type="ChEBI" id="CHEBI:37565"/>
        <dbReference type="ChEBI" id="CHEBI:58462"/>
        <dbReference type="EC" id="3.5.4.16"/>
    </reaction>
</comment>
<feature type="binding site" evidence="8">
    <location>
        <position position="105"/>
    </location>
    <ligand>
        <name>Zn(2+)</name>
        <dbReference type="ChEBI" id="CHEBI:29105"/>
    </ligand>
</feature>
<dbReference type="PROSITE" id="PS00859">
    <property type="entry name" value="GTP_CYCLOHYDROL_1_1"/>
    <property type="match status" value="1"/>
</dbReference>
<dbReference type="NCBIfam" id="TIGR00063">
    <property type="entry name" value="folE"/>
    <property type="match status" value="1"/>
</dbReference>
<dbReference type="PANTHER" id="PTHR11109:SF7">
    <property type="entry name" value="GTP CYCLOHYDROLASE 1"/>
    <property type="match status" value="1"/>
</dbReference>
<keyword evidence="8" id="KW-0862">Zinc</keyword>
<evidence type="ECO:0000256" key="7">
    <source>
        <dbReference type="ARBA" id="ARBA00023134"/>
    </source>
</evidence>
<dbReference type="GO" id="GO:0006729">
    <property type="term" value="P:tetrahydrobiopterin biosynthetic process"/>
    <property type="evidence" value="ECO:0007669"/>
    <property type="project" value="TreeGrafter"/>
</dbReference>
<dbReference type="Pfam" id="PF01227">
    <property type="entry name" value="GTP_cyclohydroI"/>
    <property type="match status" value="1"/>
</dbReference>
<keyword evidence="7 8" id="KW-0342">GTP-binding</keyword>
<dbReference type="InterPro" id="IPR018234">
    <property type="entry name" value="GTP_CycHdrlase_I_CS"/>
</dbReference>
<keyword evidence="8" id="KW-0479">Metal-binding</keyword>
<keyword evidence="5 8" id="KW-0554">One-carbon metabolism</keyword>
<comment type="subunit">
    <text evidence="8">Homopolymer.</text>
</comment>
<feature type="binding site" evidence="8">
    <location>
        <position position="173"/>
    </location>
    <ligand>
        <name>Zn(2+)</name>
        <dbReference type="ChEBI" id="CHEBI:29105"/>
    </ligand>
</feature>
<dbReference type="EC" id="3.5.4.16" evidence="8"/>
<dbReference type="GO" id="GO:0008270">
    <property type="term" value="F:zinc ion binding"/>
    <property type="evidence" value="ECO:0007669"/>
    <property type="project" value="UniProtKB-UniRule"/>
</dbReference>
<evidence type="ECO:0000256" key="2">
    <source>
        <dbReference type="ARBA" id="ARBA00005080"/>
    </source>
</evidence>
<keyword evidence="8" id="KW-0547">Nucleotide-binding</keyword>
<dbReference type="PROSITE" id="PS00860">
    <property type="entry name" value="GTP_CYCLOHYDROL_1_2"/>
    <property type="match status" value="1"/>
</dbReference>
<organism evidence="11 12">
    <name type="scientific">Limimonas halophila</name>
    <dbReference type="NCBI Taxonomy" id="1082479"/>
    <lineage>
        <taxon>Bacteria</taxon>
        <taxon>Pseudomonadati</taxon>
        <taxon>Pseudomonadota</taxon>
        <taxon>Alphaproteobacteria</taxon>
        <taxon>Rhodospirillales</taxon>
        <taxon>Rhodovibrionaceae</taxon>
        <taxon>Limimonas</taxon>
    </lineage>
</organism>
<name>A0A1G7U1N5_9PROT</name>
<dbReference type="Gene3D" id="1.10.286.10">
    <property type="match status" value="1"/>
</dbReference>
<reference evidence="11 12" key="1">
    <citation type="submission" date="2016-10" db="EMBL/GenBank/DDBJ databases">
        <authorList>
            <person name="de Groot N.N."/>
        </authorList>
    </citation>
    <scope>NUCLEOTIDE SEQUENCE [LARGE SCALE GENOMIC DNA]</scope>
    <source>
        <strain evidence="11 12">DSM 25584</strain>
    </source>
</reference>
<dbReference type="FunFam" id="1.10.286.10:FF:000001">
    <property type="entry name" value="GTP cyclohydrolase 1"/>
    <property type="match status" value="1"/>
</dbReference>
<dbReference type="UniPathway" id="UPA00848">
    <property type="reaction ID" value="UER00151"/>
</dbReference>
<dbReference type="NCBIfam" id="NF006825">
    <property type="entry name" value="PRK09347.1-2"/>
    <property type="match status" value="1"/>
</dbReference>
<gene>
    <name evidence="8" type="primary">folE</name>
    <name evidence="11" type="ORF">SAMN05216241_11139</name>
</gene>
<evidence type="ECO:0000256" key="1">
    <source>
        <dbReference type="ARBA" id="ARBA00001052"/>
    </source>
</evidence>
<dbReference type="NCBIfam" id="NF006826">
    <property type="entry name" value="PRK09347.1-3"/>
    <property type="match status" value="1"/>
</dbReference>
<evidence type="ECO:0000256" key="4">
    <source>
        <dbReference type="ARBA" id="ARBA00011857"/>
    </source>
</evidence>
<dbReference type="InterPro" id="IPR001474">
    <property type="entry name" value="GTP_CycHdrlase_I"/>
</dbReference>
<dbReference type="Gene3D" id="3.30.1130.10">
    <property type="match status" value="1"/>
</dbReference>
<evidence type="ECO:0000256" key="9">
    <source>
        <dbReference type="SAM" id="MobiDB-lite"/>
    </source>
</evidence>
<comment type="similarity">
    <text evidence="3 8">Belongs to the GTP cyclohydrolase I family.</text>
</comment>
<sequence length="220" mass="24494">MNDSQATHPAATGGDQLTEAADTARPTRDEAEQAVRTLLKWAGDDPDREGLLDTPKRVARAYEDWFSGYFENPVEILQRTFEEVEGYDEMVVLRDVRVESHCEHHLAPIIGRAHVAYMPSKRVVGISKLARVVEIYAKRMQIQEKLTAQIANCINEVLEPRGVAVVVEAEHQCMTTRGIQKPGVTMVTSRMLGSFRKNEATRREVLAFISNSGGAAHHVG</sequence>
<feature type="domain" description="GTP cyclohydrolase I" evidence="10">
    <location>
        <begin position="32"/>
        <end position="209"/>
    </location>
</feature>
<dbReference type="STRING" id="1082479.SAMN05216241_11139"/>
<evidence type="ECO:0000259" key="10">
    <source>
        <dbReference type="Pfam" id="PF01227"/>
    </source>
</evidence>
<dbReference type="AlphaFoldDB" id="A0A1G7U1N5"/>
<dbReference type="GO" id="GO:0003934">
    <property type="term" value="F:GTP cyclohydrolase I activity"/>
    <property type="evidence" value="ECO:0007669"/>
    <property type="project" value="UniProtKB-UniRule"/>
</dbReference>
<dbReference type="InterPro" id="IPR043134">
    <property type="entry name" value="GTP-CH-I_N"/>
</dbReference>
<comment type="subunit">
    <text evidence="4">Toroid-shaped homodecamer, composed of two pentamers of five dimers.</text>
</comment>
<evidence type="ECO:0000256" key="8">
    <source>
        <dbReference type="HAMAP-Rule" id="MF_00223"/>
    </source>
</evidence>
<feature type="binding site" evidence="8">
    <location>
        <position position="102"/>
    </location>
    <ligand>
        <name>Zn(2+)</name>
        <dbReference type="ChEBI" id="CHEBI:29105"/>
    </ligand>
</feature>
<evidence type="ECO:0000313" key="12">
    <source>
        <dbReference type="Proteomes" id="UP000199415"/>
    </source>
</evidence>
<keyword evidence="6 8" id="KW-0378">Hydrolase</keyword>